<evidence type="ECO:0000256" key="6">
    <source>
        <dbReference type="ARBA" id="ARBA00022792"/>
    </source>
</evidence>
<comment type="similarity">
    <text evidence="2 11">Belongs to the mitochondrial carrier (TC 2.A.29) family.</text>
</comment>
<evidence type="ECO:0000256" key="1">
    <source>
        <dbReference type="ARBA" id="ARBA00004448"/>
    </source>
</evidence>
<dbReference type="EMBL" id="JAEUBF010000544">
    <property type="protein sequence ID" value="KAH3677228.1"/>
    <property type="molecule type" value="Genomic_DNA"/>
</dbReference>
<comment type="caution">
    <text evidence="12">The sequence shown here is derived from an EMBL/GenBank/DDBJ whole genome shotgun (WGS) entry which is preliminary data.</text>
</comment>
<dbReference type="Pfam" id="PF00153">
    <property type="entry name" value="Mito_carr"/>
    <property type="match status" value="3"/>
</dbReference>
<dbReference type="OrthoDB" id="409586at2759"/>
<evidence type="ECO:0000256" key="5">
    <source>
        <dbReference type="ARBA" id="ARBA00022737"/>
    </source>
</evidence>
<dbReference type="Proteomes" id="UP000769528">
    <property type="component" value="Unassembled WGS sequence"/>
</dbReference>
<proteinExistence type="inferred from homology"/>
<keyword evidence="13" id="KW-1185">Reference proteome</keyword>
<reference evidence="12" key="1">
    <citation type="journal article" date="2021" name="Open Biol.">
        <title>Shared evolutionary footprints suggest mitochondrial oxidative damage underlies multiple complex I losses in fungi.</title>
        <authorList>
            <person name="Schikora-Tamarit M.A."/>
            <person name="Marcet-Houben M."/>
            <person name="Nosek J."/>
            <person name="Gabaldon T."/>
        </authorList>
    </citation>
    <scope>NUCLEOTIDE SEQUENCE</scope>
    <source>
        <strain evidence="12">CBS6341</strain>
    </source>
</reference>
<name>A0A9P8PRZ1_9ASCO</name>
<dbReference type="InterPro" id="IPR050567">
    <property type="entry name" value="Mitochondrial_Carrier"/>
</dbReference>
<keyword evidence="9 10" id="KW-0472">Membrane</keyword>
<dbReference type="GO" id="GO:1990575">
    <property type="term" value="P:mitochondrial L-ornithine transmembrane transport"/>
    <property type="evidence" value="ECO:0007669"/>
    <property type="project" value="TreeGrafter"/>
</dbReference>
<comment type="subcellular location">
    <subcellularLocation>
        <location evidence="1">Mitochondrion inner membrane</location>
        <topology evidence="1">Multi-pass membrane protein</topology>
    </subcellularLocation>
</comment>
<evidence type="ECO:0000256" key="7">
    <source>
        <dbReference type="ARBA" id="ARBA00022989"/>
    </source>
</evidence>
<evidence type="ECO:0000256" key="11">
    <source>
        <dbReference type="RuleBase" id="RU000488"/>
    </source>
</evidence>
<evidence type="ECO:0000256" key="2">
    <source>
        <dbReference type="ARBA" id="ARBA00006375"/>
    </source>
</evidence>
<dbReference type="PRINTS" id="PR00926">
    <property type="entry name" value="MITOCARRIER"/>
</dbReference>
<evidence type="ECO:0000313" key="12">
    <source>
        <dbReference type="EMBL" id="KAH3677228.1"/>
    </source>
</evidence>
<dbReference type="InterPro" id="IPR023395">
    <property type="entry name" value="MCP_dom_sf"/>
</dbReference>
<feature type="repeat" description="Solcar" evidence="10">
    <location>
        <begin position="16"/>
        <end position="101"/>
    </location>
</feature>
<dbReference type="GO" id="GO:0000064">
    <property type="term" value="F:L-ornithine transmembrane transporter activity"/>
    <property type="evidence" value="ECO:0007669"/>
    <property type="project" value="TreeGrafter"/>
</dbReference>
<dbReference type="GO" id="GO:0005743">
    <property type="term" value="C:mitochondrial inner membrane"/>
    <property type="evidence" value="ECO:0007669"/>
    <property type="project" value="UniProtKB-SubCell"/>
</dbReference>
<dbReference type="Gene3D" id="1.50.40.10">
    <property type="entry name" value="Mitochondrial carrier domain"/>
    <property type="match status" value="2"/>
</dbReference>
<keyword evidence="3 11" id="KW-0813">Transport</keyword>
<keyword evidence="7" id="KW-1133">Transmembrane helix</keyword>
<evidence type="ECO:0000256" key="4">
    <source>
        <dbReference type="ARBA" id="ARBA00022692"/>
    </source>
</evidence>
<feature type="repeat" description="Solcar" evidence="10">
    <location>
        <begin position="109"/>
        <end position="193"/>
    </location>
</feature>
<dbReference type="SUPFAM" id="SSF103506">
    <property type="entry name" value="Mitochondrial carrier"/>
    <property type="match status" value="1"/>
</dbReference>
<dbReference type="InterPro" id="IPR018108">
    <property type="entry name" value="MCP_transmembrane"/>
</dbReference>
<evidence type="ECO:0000256" key="10">
    <source>
        <dbReference type="PROSITE-ProRule" id="PRU00282"/>
    </source>
</evidence>
<evidence type="ECO:0000256" key="3">
    <source>
        <dbReference type="ARBA" id="ARBA00022448"/>
    </source>
</evidence>
<organism evidence="12 13">
    <name type="scientific">Wickerhamomyces mucosus</name>
    <dbReference type="NCBI Taxonomy" id="1378264"/>
    <lineage>
        <taxon>Eukaryota</taxon>
        <taxon>Fungi</taxon>
        <taxon>Dikarya</taxon>
        <taxon>Ascomycota</taxon>
        <taxon>Saccharomycotina</taxon>
        <taxon>Saccharomycetes</taxon>
        <taxon>Phaffomycetales</taxon>
        <taxon>Wickerhamomycetaceae</taxon>
        <taxon>Wickerhamomyces</taxon>
    </lineage>
</organism>
<evidence type="ECO:0000313" key="13">
    <source>
        <dbReference type="Proteomes" id="UP000769528"/>
    </source>
</evidence>
<evidence type="ECO:0000256" key="8">
    <source>
        <dbReference type="ARBA" id="ARBA00023128"/>
    </source>
</evidence>
<reference evidence="12" key="2">
    <citation type="submission" date="2021-01" db="EMBL/GenBank/DDBJ databases">
        <authorList>
            <person name="Schikora-Tamarit M.A."/>
        </authorList>
    </citation>
    <scope>NUCLEOTIDE SEQUENCE</scope>
    <source>
        <strain evidence="12">CBS6341</strain>
    </source>
</reference>
<keyword evidence="5" id="KW-0677">Repeat</keyword>
<feature type="repeat" description="Solcar" evidence="10">
    <location>
        <begin position="205"/>
        <end position="292"/>
    </location>
</feature>
<protein>
    <submittedName>
        <fullName evidence="12">Uncharacterized protein</fullName>
    </submittedName>
</protein>
<dbReference type="PANTHER" id="PTHR45624">
    <property type="entry name" value="MITOCHONDRIAL BASIC AMINO ACIDS TRANSPORTER-RELATED"/>
    <property type="match status" value="1"/>
</dbReference>
<dbReference type="PANTHER" id="PTHR45624:SF51">
    <property type="entry name" value="CARRIER PROTEIN YMC2, MITOCHONDRIAL-RELATED"/>
    <property type="match status" value="1"/>
</dbReference>
<dbReference type="PROSITE" id="PS50920">
    <property type="entry name" value="SOLCAR"/>
    <property type="match status" value="3"/>
</dbReference>
<sequence length="294" mass="32492">MTEESTYIPTDSHDALRVTKDLFAGTISGITQVLVGQPFDTVKVRLASDTSNKYKGAGDVVKKLISQEGPLAFYKGALTPLVGVGACVSTQFAANEYMKRVVFKNEKHLTSFQYYISGSVAGLANTFLAAPIEHIRSRLQTQISGKLGPLDVIKQVYAKGGIPLLMRGFIPAGVREAHGMGLYFLTFEWLVKREMINNNIERKEISSYKLCLFGALAGYSMWFTSYPIDFVKSRLQTDNLESPKYKGSLDVIKDVWKNQGPKGFFRGFLPTILRAGPANAATFCAFELTMRLIG</sequence>
<keyword evidence="4 10" id="KW-0812">Transmembrane</keyword>
<accession>A0A9P8PRZ1</accession>
<dbReference type="InterPro" id="IPR002067">
    <property type="entry name" value="MCP"/>
</dbReference>
<gene>
    <name evidence="12" type="ORF">WICMUC_001809</name>
</gene>
<keyword evidence="6" id="KW-0999">Mitochondrion inner membrane</keyword>
<dbReference type="AlphaFoldDB" id="A0A9P8PRZ1"/>
<keyword evidence="8" id="KW-0496">Mitochondrion</keyword>
<evidence type="ECO:0000256" key="9">
    <source>
        <dbReference type="ARBA" id="ARBA00023136"/>
    </source>
</evidence>